<dbReference type="Pfam" id="PF02668">
    <property type="entry name" value="TauD"/>
    <property type="match status" value="1"/>
</dbReference>
<gene>
    <name evidence="7" type="ORF">EWM64_g3610</name>
</gene>
<dbReference type="InterPro" id="IPR003819">
    <property type="entry name" value="TauD/TfdA-like"/>
</dbReference>
<accession>A0A4Z0A237</accession>
<evidence type="ECO:0000256" key="2">
    <source>
        <dbReference type="ARBA" id="ARBA00022723"/>
    </source>
</evidence>
<protein>
    <recommendedName>
        <fullName evidence="6">TauD/TfdA-like domain-containing protein</fullName>
    </recommendedName>
</protein>
<name>A0A4Z0A237_9AGAM</name>
<dbReference type="InterPro" id="IPR042098">
    <property type="entry name" value="TauD-like_sf"/>
</dbReference>
<sequence>MPALVRDPILNFLSAYPSYEKTPHIGTRFPDASVQLSQWLKADNADQLIKDLATLVSHRGVVFFSNQDLTVEEQRLLGTRLGELSGKPKSSTLHKHPITEATPEFGADISVISSEGGITQIDRQRIQRASNGWHADITFEKVPSDYAILKMHTLPPAGGDTLWASGYEAYDRLSPAFKTWLEGLHAVHDGKFFIDVGHDIQCLASLENLTYTLSTPRQTGIPVQDHRGSPENVGEDLTAVHPVIRTNPVTGFKTLFTRRIVELSQEESDHVLDYLFRHVSENHDLQVRYRWQPNDIAIWDNRSTYHTATYVFLSAAELGVADALVLQERLWRRRRAGNRVVSIGEKPFFDPKSKSRREALGIEY</sequence>
<organism evidence="7 8">
    <name type="scientific">Hericium alpestre</name>
    <dbReference type="NCBI Taxonomy" id="135208"/>
    <lineage>
        <taxon>Eukaryota</taxon>
        <taxon>Fungi</taxon>
        <taxon>Dikarya</taxon>
        <taxon>Basidiomycota</taxon>
        <taxon>Agaricomycotina</taxon>
        <taxon>Agaricomycetes</taxon>
        <taxon>Russulales</taxon>
        <taxon>Hericiaceae</taxon>
        <taxon>Hericium</taxon>
    </lineage>
</organism>
<keyword evidence="5" id="KW-0408">Iron</keyword>
<evidence type="ECO:0000256" key="1">
    <source>
        <dbReference type="ARBA" id="ARBA00005896"/>
    </source>
</evidence>
<dbReference type="Proteomes" id="UP000298061">
    <property type="component" value="Unassembled WGS sequence"/>
</dbReference>
<evidence type="ECO:0000313" key="8">
    <source>
        <dbReference type="Proteomes" id="UP000298061"/>
    </source>
</evidence>
<dbReference type="PANTHER" id="PTHR30468:SF10">
    <property type="entry name" value="TAUD_TFDA-LIKE DOMAIN-CONTAINING PROTEIN"/>
    <property type="match status" value="1"/>
</dbReference>
<evidence type="ECO:0000256" key="5">
    <source>
        <dbReference type="ARBA" id="ARBA00023004"/>
    </source>
</evidence>
<dbReference type="GO" id="GO:0005737">
    <property type="term" value="C:cytoplasm"/>
    <property type="evidence" value="ECO:0007669"/>
    <property type="project" value="TreeGrafter"/>
</dbReference>
<evidence type="ECO:0000256" key="3">
    <source>
        <dbReference type="ARBA" id="ARBA00022964"/>
    </source>
</evidence>
<dbReference type="Gene3D" id="3.60.130.10">
    <property type="entry name" value="Clavaminate synthase-like"/>
    <property type="match status" value="1"/>
</dbReference>
<keyword evidence="2" id="KW-0479">Metal-binding</keyword>
<dbReference type="AlphaFoldDB" id="A0A4Z0A237"/>
<evidence type="ECO:0000313" key="7">
    <source>
        <dbReference type="EMBL" id="TFY80403.1"/>
    </source>
</evidence>
<dbReference type="OrthoDB" id="10257314at2759"/>
<dbReference type="PANTHER" id="PTHR30468">
    <property type="entry name" value="ALPHA-KETOGLUTARATE-DEPENDENT SULFONATE DIOXYGENASE"/>
    <property type="match status" value="1"/>
</dbReference>
<dbReference type="EMBL" id="SFCI01000344">
    <property type="protein sequence ID" value="TFY80403.1"/>
    <property type="molecule type" value="Genomic_DNA"/>
</dbReference>
<comment type="similarity">
    <text evidence="1">Belongs to the TfdA dioxygenase family.</text>
</comment>
<keyword evidence="3" id="KW-0223">Dioxygenase</keyword>
<dbReference type="GO" id="GO:0046872">
    <property type="term" value="F:metal ion binding"/>
    <property type="evidence" value="ECO:0007669"/>
    <property type="project" value="UniProtKB-KW"/>
</dbReference>
<proteinExistence type="inferred from homology"/>
<keyword evidence="8" id="KW-1185">Reference proteome</keyword>
<reference evidence="7 8" key="1">
    <citation type="submission" date="2019-02" db="EMBL/GenBank/DDBJ databases">
        <title>Genome sequencing of the rare red list fungi Hericium alpestre (H. flagellum).</title>
        <authorList>
            <person name="Buettner E."/>
            <person name="Kellner H."/>
        </authorList>
    </citation>
    <scope>NUCLEOTIDE SEQUENCE [LARGE SCALE GENOMIC DNA]</scope>
    <source>
        <strain evidence="7 8">DSM 108284</strain>
    </source>
</reference>
<dbReference type="STRING" id="135208.A0A4Z0A237"/>
<dbReference type="GO" id="GO:0016706">
    <property type="term" value="F:2-oxoglutarate-dependent dioxygenase activity"/>
    <property type="evidence" value="ECO:0007669"/>
    <property type="project" value="TreeGrafter"/>
</dbReference>
<evidence type="ECO:0000259" key="6">
    <source>
        <dbReference type="Pfam" id="PF02668"/>
    </source>
</evidence>
<evidence type="ECO:0000256" key="4">
    <source>
        <dbReference type="ARBA" id="ARBA00023002"/>
    </source>
</evidence>
<comment type="caution">
    <text evidence="7">The sequence shown here is derived from an EMBL/GenBank/DDBJ whole genome shotgun (WGS) entry which is preliminary data.</text>
</comment>
<keyword evidence="4" id="KW-0560">Oxidoreductase</keyword>
<feature type="domain" description="TauD/TfdA-like" evidence="6">
    <location>
        <begin position="22"/>
        <end position="309"/>
    </location>
</feature>
<dbReference type="SUPFAM" id="SSF51197">
    <property type="entry name" value="Clavaminate synthase-like"/>
    <property type="match status" value="1"/>
</dbReference>
<dbReference type="InterPro" id="IPR051323">
    <property type="entry name" value="AtsK-like"/>
</dbReference>